<evidence type="ECO:0000256" key="1">
    <source>
        <dbReference type="ARBA" id="ARBA00001933"/>
    </source>
</evidence>
<dbReference type="GO" id="GO:0051536">
    <property type="term" value="F:iron-sulfur cluster binding"/>
    <property type="evidence" value="ECO:0007669"/>
    <property type="project" value="UniProtKB-KW"/>
</dbReference>
<keyword evidence="5" id="KW-0479">Metal-binding</keyword>
<keyword evidence="13" id="KW-1185">Reference proteome</keyword>
<evidence type="ECO:0000256" key="2">
    <source>
        <dbReference type="ARBA" id="ARBA00006490"/>
    </source>
</evidence>
<dbReference type="InterPro" id="IPR015424">
    <property type="entry name" value="PyrdxlP-dep_Trfase"/>
</dbReference>
<dbReference type="GO" id="GO:0031071">
    <property type="term" value="F:cysteine desulfurase activity"/>
    <property type="evidence" value="ECO:0007669"/>
    <property type="project" value="UniProtKB-EC"/>
</dbReference>
<evidence type="ECO:0000256" key="9">
    <source>
        <dbReference type="ARBA" id="ARBA00050776"/>
    </source>
</evidence>
<comment type="catalytic activity">
    <reaction evidence="9">
        <text>(sulfur carrier)-H + L-cysteine = (sulfur carrier)-SH + L-alanine</text>
        <dbReference type="Rhea" id="RHEA:43892"/>
        <dbReference type="Rhea" id="RHEA-COMP:14737"/>
        <dbReference type="Rhea" id="RHEA-COMP:14739"/>
        <dbReference type="ChEBI" id="CHEBI:29917"/>
        <dbReference type="ChEBI" id="CHEBI:35235"/>
        <dbReference type="ChEBI" id="CHEBI:57972"/>
        <dbReference type="ChEBI" id="CHEBI:64428"/>
        <dbReference type="EC" id="2.8.1.7"/>
    </reaction>
</comment>
<dbReference type="PANTHER" id="PTHR11601:SF34">
    <property type="entry name" value="CYSTEINE DESULFURASE"/>
    <property type="match status" value="1"/>
</dbReference>
<comment type="caution">
    <text evidence="12">The sequence shown here is derived from an EMBL/GenBank/DDBJ whole genome shotgun (WGS) entry which is preliminary data.</text>
</comment>
<comment type="similarity">
    <text evidence="2">Belongs to the class-V pyridoxal-phosphate-dependent aminotransferase family. NifS/IscS subfamily.</text>
</comment>
<keyword evidence="4" id="KW-0808">Transferase</keyword>
<accession>A0A8J3M2P2</accession>
<reference evidence="12" key="1">
    <citation type="journal article" date="2014" name="Int. J. Syst. Evol. Microbiol.">
        <title>Complete genome sequence of Corynebacterium casei LMG S-19264T (=DSM 44701T), isolated from a smear-ripened cheese.</title>
        <authorList>
            <consortium name="US DOE Joint Genome Institute (JGI-PGF)"/>
            <person name="Walter F."/>
            <person name="Albersmeier A."/>
            <person name="Kalinowski J."/>
            <person name="Ruckert C."/>
        </authorList>
    </citation>
    <scope>NUCLEOTIDE SEQUENCE</scope>
    <source>
        <strain evidence="12">CGMCC 1.16548</strain>
    </source>
</reference>
<dbReference type="PANTHER" id="PTHR11601">
    <property type="entry name" value="CYSTEINE DESULFURYLASE FAMILY MEMBER"/>
    <property type="match status" value="1"/>
</dbReference>
<dbReference type="Gene3D" id="3.90.1150.10">
    <property type="entry name" value="Aspartate Aminotransferase, domain 1"/>
    <property type="match status" value="1"/>
</dbReference>
<dbReference type="InterPro" id="IPR015421">
    <property type="entry name" value="PyrdxlP-dep_Trfase_major"/>
</dbReference>
<evidence type="ECO:0000256" key="3">
    <source>
        <dbReference type="ARBA" id="ARBA00012239"/>
    </source>
</evidence>
<keyword evidence="6" id="KW-0663">Pyridoxal phosphate</keyword>
<dbReference type="RefSeq" id="WP_191284255.1">
    <property type="nucleotide sequence ID" value="NZ_BNAI01000011.1"/>
</dbReference>
<dbReference type="PROSITE" id="PS00595">
    <property type="entry name" value="AA_TRANSFER_CLASS_5"/>
    <property type="match status" value="1"/>
</dbReference>
<dbReference type="InterPro" id="IPR016454">
    <property type="entry name" value="Cysteine_dSase"/>
</dbReference>
<dbReference type="Proteomes" id="UP000617531">
    <property type="component" value="Unassembled WGS sequence"/>
</dbReference>
<evidence type="ECO:0000256" key="7">
    <source>
        <dbReference type="ARBA" id="ARBA00023004"/>
    </source>
</evidence>
<organism evidence="12 13">
    <name type="scientific">Pseudolysinimonas yzui</name>
    <dbReference type="NCBI Taxonomy" id="2708254"/>
    <lineage>
        <taxon>Bacteria</taxon>
        <taxon>Bacillati</taxon>
        <taxon>Actinomycetota</taxon>
        <taxon>Actinomycetes</taxon>
        <taxon>Micrococcales</taxon>
        <taxon>Microbacteriaceae</taxon>
        <taxon>Pseudolysinimonas</taxon>
    </lineage>
</organism>
<keyword evidence="8" id="KW-0411">Iron-sulfur</keyword>
<name>A0A8J3M2P2_9MICO</name>
<dbReference type="SUPFAM" id="SSF53383">
    <property type="entry name" value="PLP-dependent transferases"/>
    <property type="match status" value="1"/>
</dbReference>
<evidence type="ECO:0000256" key="4">
    <source>
        <dbReference type="ARBA" id="ARBA00022679"/>
    </source>
</evidence>
<dbReference type="InterPro" id="IPR015422">
    <property type="entry name" value="PyrdxlP-dep_Trfase_small"/>
</dbReference>
<feature type="domain" description="Aminotransferase class V" evidence="11">
    <location>
        <begin position="4"/>
        <end position="365"/>
    </location>
</feature>
<dbReference type="AlphaFoldDB" id="A0A8J3M2P2"/>
<comment type="cofactor">
    <cofactor evidence="1 10">
        <name>pyridoxal 5'-phosphate</name>
        <dbReference type="ChEBI" id="CHEBI:597326"/>
    </cofactor>
</comment>
<evidence type="ECO:0000313" key="13">
    <source>
        <dbReference type="Proteomes" id="UP000617531"/>
    </source>
</evidence>
<dbReference type="EMBL" id="BNAI01000011">
    <property type="protein sequence ID" value="GHF26165.1"/>
    <property type="molecule type" value="Genomic_DNA"/>
</dbReference>
<dbReference type="Gene3D" id="3.40.640.10">
    <property type="entry name" value="Type I PLP-dependent aspartate aminotransferase-like (Major domain)"/>
    <property type="match status" value="1"/>
</dbReference>
<dbReference type="EC" id="2.8.1.7" evidence="3"/>
<keyword evidence="7" id="KW-0408">Iron</keyword>
<sequence>MSLNLDHAAASPVSPAVIDAITSYLSSTESANPSSRHEPGERAARALTEARARIAAELGCRPAEIVLTSGGTEADNLAIKGIALADPRGRHLVTSPLEHEAVRESCDYLRHAHGFEIDVLPVDAEGRIDPASLAAAIRPDTTLVSITYASNEVGTVQPIPELAAAARAAGTRMHVDAVQAAPWFDVSPLALGVDAVSIAGHKLGTPTGFGALLVRAGVPLEPLVHGGGQERGRRAGTENLLGAVALAAALAERPRRRLEAAEVSAARDALIDGILRAVPGSILTGSRRHRLPGHASFCFPGTAGEAVLIELGMGGIVCSSGSACAAGSDEPSPALLALGIAPEVAQTAVRFSFGAGFTTEDAERVVAEVAAAVAAVSGMARR</sequence>
<evidence type="ECO:0000256" key="6">
    <source>
        <dbReference type="ARBA" id="ARBA00022898"/>
    </source>
</evidence>
<reference evidence="12" key="2">
    <citation type="submission" date="2020-09" db="EMBL/GenBank/DDBJ databases">
        <authorList>
            <person name="Sun Q."/>
            <person name="Zhou Y."/>
        </authorList>
    </citation>
    <scope>NUCLEOTIDE SEQUENCE</scope>
    <source>
        <strain evidence="12">CGMCC 1.16548</strain>
    </source>
</reference>
<evidence type="ECO:0000256" key="5">
    <source>
        <dbReference type="ARBA" id="ARBA00022723"/>
    </source>
</evidence>
<evidence type="ECO:0000256" key="10">
    <source>
        <dbReference type="RuleBase" id="RU004504"/>
    </source>
</evidence>
<dbReference type="Gene3D" id="1.10.260.50">
    <property type="match status" value="1"/>
</dbReference>
<proteinExistence type="inferred from homology"/>
<dbReference type="GO" id="GO:0046872">
    <property type="term" value="F:metal ion binding"/>
    <property type="evidence" value="ECO:0007669"/>
    <property type="project" value="UniProtKB-KW"/>
</dbReference>
<evidence type="ECO:0000256" key="8">
    <source>
        <dbReference type="ARBA" id="ARBA00023014"/>
    </source>
</evidence>
<dbReference type="Pfam" id="PF00266">
    <property type="entry name" value="Aminotran_5"/>
    <property type="match status" value="1"/>
</dbReference>
<dbReference type="InterPro" id="IPR020578">
    <property type="entry name" value="Aminotrans_V_PyrdxlP_BS"/>
</dbReference>
<protein>
    <recommendedName>
        <fullName evidence="3">cysteine desulfurase</fullName>
        <ecNumber evidence="3">2.8.1.7</ecNumber>
    </recommendedName>
</protein>
<dbReference type="PIRSF" id="PIRSF005572">
    <property type="entry name" value="NifS"/>
    <property type="match status" value="1"/>
</dbReference>
<dbReference type="InterPro" id="IPR000192">
    <property type="entry name" value="Aminotrans_V_dom"/>
</dbReference>
<evidence type="ECO:0000313" key="12">
    <source>
        <dbReference type="EMBL" id="GHF26165.1"/>
    </source>
</evidence>
<gene>
    <name evidence="12" type="ORF">GCM10011600_28940</name>
</gene>
<evidence type="ECO:0000259" key="11">
    <source>
        <dbReference type="Pfam" id="PF00266"/>
    </source>
</evidence>